<proteinExistence type="predicted"/>
<evidence type="ECO:0000313" key="2">
    <source>
        <dbReference type="EMBL" id="KRF99095.1"/>
    </source>
</evidence>
<dbReference type="OrthoDB" id="7861671at2759"/>
<gene>
    <name evidence="2" type="primary">Dwil\GK27777</name>
    <name evidence="2" type="ORF">Dwil_GK27777</name>
</gene>
<feature type="transmembrane region" description="Helical" evidence="1">
    <location>
        <begin position="40"/>
        <end position="67"/>
    </location>
</feature>
<dbReference type="Proteomes" id="UP000007798">
    <property type="component" value="Unassembled WGS sequence"/>
</dbReference>
<name>A0A0Q9X466_DROWI</name>
<evidence type="ECO:0000313" key="3">
    <source>
        <dbReference type="Proteomes" id="UP000007798"/>
    </source>
</evidence>
<accession>A0A0Q9X466</accession>
<reference evidence="2 3" key="1">
    <citation type="journal article" date="2007" name="Nature">
        <title>Evolution of genes and genomes on the Drosophila phylogeny.</title>
        <authorList>
            <consortium name="Drosophila 12 Genomes Consortium"/>
            <person name="Clark A.G."/>
            <person name="Eisen M.B."/>
            <person name="Smith D.R."/>
            <person name="Bergman C.M."/>
            <person name="Oliver B."/>
            <person name="Markow T.A."/>
            <person name="Kaufman T.C."/>
            <person name="Kellis M."/>
            <person name="Gelbart W."/>
            <person name="Iyer V.N."/>
            <person name="Pollard D.A."/>
            <person name="Sackton T.B."/>
            <person name="Larracuente A.M."/>
            <person name="Singh N.D."/>
            <person name="Abad J.P."/>
            <person name="Abt D.N."/>
            <person name="Adryan B."/>
            <person name="Aguade M."/>
            <person name="Akashi H."/>
            <person name="Anderson W.W."/>
            <person name="Aquadro C.F."/>
            <person name="Ardell D.H."/>
            <person name="Arguello R."/>
            <person name="Artieri C.G."/>
            <person name="Barbash D.A."/>
            <person name="Barker D."/>
            <person name="Barsanti P."/>
            <person name="Batterham P."/>
            <person name="Batzoglou S."/>
            <person name="Begun D."/>
            <person name="Bhutkar A."/>
            <person name="Blanco E."/>
            <person name="Bosak S.A."/>
            <person name="Bradley R.K."/>
            <person name="Brand A.D."/>
            <person name="Brent M.R."/>
            <person name="Brooks A.N."/>
            <person name="Brown R.H."/>
            <person name="Butlin R.K."/>
            <person name="Caggese C."/>
            <person name="Calvi B.R."/>
            <person name="Bernardo de Carvalho A."/>
            <person name="Caspi A."/>
            <person name="Castrezana S."/>
            <person name="Celniker S.E."/>
            <person name="Chang J.L."/>
            <person name="Chapple C."/>
            <person name="Chatterji S."/>
            <person name="Chinwalla A."/>
            <person name="Civetta A."/>
            <person name="Clifton S.W."/>
            <person name="Comeron J.M."/>
            <person name="Costello J.C."/>
            <person name="Coyne J.A."/>
            <person name="Daub J."/>
            <person name="David R.G."/>
            <person name="Delcher A.L."/>
            <person name="Delehaunty K."/>
            <person name="Do C.B."/>
            <person name="Ebling H."/>
            <person name="Edwards K."/>
            <person name="Eickbush T."/>
            <person name="Evans J.D."/>
            <person name="Filipski A."/>
            <person name="Findeiss S."/>
            <person name="Freyhult E."/>
            <person name="Fulton L."/>
            <person name="Fulton R."/>
            <person name="Garcia A.C."/>
            <person name="Gardiner A."/>
            <person name="Garfield D.A."/>
            <person name="Garvin B.E."/>
            <person name="Gibson G."/>
            <person name="Gilbert D."/>
            <person name="Gnerre S."/>
            <person name="Godfrey J."/>
            <person name="Good R."/>
            <person name="Gotea V."/>
            <person name="Gravely B."/>
            <person name="Greenberg A.J."/>
            <person name="Griffiths-Jones S."/>
            <person name="Gross S."/>
            <person name="Guigo R."/>
            <person name="Gustafson E.A."/>
            <person name="Haerty W."/>
            <person name="Hahn M.W."/>
            <person name="Halligan D.L."/>
            <person name="Halpern A.L."/>
            <person name="Halter G.M."/>
            <person name="Han M.V."/>
            <person name="Heger A."/>
            <person name="Hillier L."/>
            <person name="Hinrichs A.S."/>
            <person name="Holmes I."/>
            <person name="Hoskins R.A."/>
            <person name="Hubisz M.J."/>
            <person name="Hultmark D."/>
            <person name="Huntley M.A."/>
            <person name="Jaffe D.B."/>
            <person name="Jagadeeshan S."/>
            <person name="Jeck W.R."/>
            <person name="Johnson J."/>
            <person name="Jones C.D."/>
            <person name="Jordan W.C."/>
            <person name="Karpen G.H."/>
            <person name="Kataoka E."/>
            <person name="Keightley P.D."/>
            <person name="Kheradpour P."/>
            <person name="Kirkness E.F."/>
            <person name="Koerich L.B."/>
            <person name="Kristiansen K."/>
            <person name="Kudrna D."/>
            <person name="Kulathinal R.J."/>
            <person name="Kumar S."/>
            <person name="Kwok R."/>
            <person name="Lander E."/>
            <person name="Langley C.H."/>
            <person name="Lapoint R."/>
            <person name="Lazzaro B.P."/>
            <person name="Lee S.J."/>
            <person name="Levesque L."/>
            <person name="Li R."/>
            <person name="Lin C.F."/>
            <person name="Lin M.F."/>
            <person name="Lindblad-Toh K."/>
            <person name="Llopart A."/>
            <person name="Long M."/>
            <person name="Low L."/>
            <person name="Lozovsky E."/>
            <person name="Lu J."/>
            <person name="Luo M."/>
            <person name="Machado C.A."/>
            <person name="Makalowski W."/>
            <person name="Marzo M."/>
            <person name="Matsuda M."/>
            <person name="Matzkin L."/>
            <person name="McAllister B."/>
            <person name="McBride C.S."/>
            <person name="McKernan B."/>
            <person name="McKernan K."/>
            <person name="Mendez-Lago M."/>
            <person name="Minx P."/>
            <person name="Mollenhauer M.U."/>
            <person name="Montooth K."/>
            <person name="Mount S.M."/>
            <person name="Mu X."/>
            <person name="Myers E."/>
            <person name="Negre B."/>
            <person name="Newfeld S."/>
            <person name="Nielsen R."/>
            <person name="Noor M.A."/>
            <person name="O'Grady P."/>
            <person name="Pachter L."/>
            <person name="Papaceit M."/>
            <person name="Parisi M.J."/>
            <person name="Parisi M."/>
            <person name="Parts L."/>
            <person name="Pedersen J.S."/>
            <person name="Pesole G."/>
            <person name="Phillippy A.M."/>
            <person name="Ponting C.P."/>
            <person name="Pop M."/>
            <person name="Porcelli D."/>
            <person name="Powell J.R."/>
            <person name="Prohaska S."/>
            <person name="Pruitt K."/>
            <person name="Puig M."/>
            <person name="Quesneville H."/>
            <person name="Ram K.R."/>
            <person name="Rand D."/>
            <person name="Rasmussen M.D."/>
            <person name="Reed L.K."/>
            <person name="Reenan R."/>
            <person name="Reily A."/>
            <person name="Remington K.A."/>
            <person name="Rieger T.T."/>
            <person name="Ritchie M.G."/>
            <person name="Robin C."/>
            <person name="Rogers Y.H."/>
            <person name="Rohde C."/>
            <person name="Rozas J."/>
            <person name="Rubenfield M.J."/>
            <person name="Ruiz A."/>
            <person name="Russo S."/>
            <person name="Salzberg S.L."/>
            <person name="Sanchez-Gracia A."/>
            <person name="Saranga D.J."/>
            <person name="Sato H."/>
            <person name="Schaeffer S.W."/>
            <person name="Schatz M.C."/>
            <person name="Schlenke T."/>
            <person name="Schwartz R."/>
            <person name="Segarra C."/>
            <person name="Singh R.S."/>
            <person name="Sirot L."/>
            <person name="Sirota M."/>
            <person name="Sisneros N.B."/>
            <person name="Smith C.D."/>
            <person name="Smith T.F."/>
            <person name="Spieth J."/>
            <person name="Stage D.E."/>
            <person name="Stark A."/>
            <person name="Stephan W."/>
            <person name="Strausberg R.L."/>
            <person name="Strempel S."/>
            <person name="Sturgill D."/>
            <person name="Sutton G."/>
            <person name="Sutton G.G."/>
            <person name="Tao W."/>
            <person name="Teichmann S."/>
            <person name="Tobari Y.N."/>
            <person name="Tomimura Y."/>
            <person name="Tsolas J.M."/>
            <person name="Valente V.L."/>
            <person name="Venter E."/>
            <person name="Venter J.C."/>
            <person name="Vicario S."/>
            <person name="Vieira F.G."/>
            <person name="Vilella A.J."/>
            <person name="Villasante A."/>
            <person name="Walenz B."/>
            <person name="Wang J."/>
            <person name="Wasserman M."/>
            <person name="Watts T."/>
            <person name="Wilson D."/>
            <person name="Wilson R.K."/>
            <person name="Wing R.A."/>
            <person name="Wolfner M.F."/>
            <person name="Wong A."/>
            <person name="Wong G.K."/>
            <person name="Wu C.I."/>
            <person name="Wu G."/>
            <person name="Yamamoto D."/>
            <person name="Yang H.P."/>
            <person name="Yang S.P."/>
            <person name="Yorke J.A."/>
            <person name="Yoshida K."/>
            <person name="Zdobnov E."/>
            <person name="Zhang P."/>
            <person name="Zhang Y."/>
            <person name="Zimin A.V."/>
            <person name="Baldwin J."/>
            <person name="Abdouelleil A."/>
            <person name="Abdulkadir J."/>
            <person name="Abebe A."/>
            <person name="Abera B."/>
            <person name="Abreu J."/>
            <person name="Acer S.C."/>
            <person name="Aftuck L."/>
            <person name="Alexander A."/>
            <person name="An P."/>
            <person name="Anderson E."/>
            <person name="Anderson S."/>
            <person name="Arachi H."/>
            <person name="Azer M."/>
            <person name="Bachantsang P."/>
            <person name="Barry A."/>
            <person name="Bayul T."/>
            <person name="Berlin A."/>
            <person name="Bessette D."/>
            <person name="Bloom T."/>
            <person name="Blye J."/>
            <person name="Boguslavskiy L."/>
            <person name="Bonnet C."/>
            <person name="Boukhgalter B."/>
            <person name="Bourzgui I."/>
            <person name="Brown A."/>
            <person name="Cahill P."/>
            <person name="Channer S."/>
            <person name="Cheshatsang Y."/>
            <person name="Chuda L."/>
            <person name="Citroen M."/>
            <person name="Collymore A."/>
            <person name="Cooke P."/>
            <person name="Costello M."/>
            <person name="D'Aco K."/>
            <person name="Daza R."/>
            <person name="De Haan G."/>
            <person name="DeGray S."/>
            <person name="DeMaso C."/>
            <person name="Dhargay N."/>
            <person name="Dooley K."/>
            <person name="Dooley E."/>
            <person name="Doricent M."/>
            <person name="Dorje P."/>
            <person name="Dorjee K."/>
            <person name="Dupes A."/>
            <person name="Elong R."/>
            <person name="Falk J."/>
            <person name="Farina A."/>
            <person name="Faro S."/>
            <person name="Ferguson D."/>
            <person name="Fisher S."/>
            <person name="Foley C.D."/>
            <person name="Franke A."/>
            <person name="Friedrich D."/>
            <person name="Gadbois L."/>
            <person name="Gearin G."/>
            <person name="Gearin C.R."/>
            <person name="Giannoukos G."/>
            <person name="Goode T."/>
            <person name="Graham J."/>
            <person name="Grandbois E."/>
            <person name="Grewal S."/>
            <person name="Gyaltsen K."/>
            <person name="Hafez N."/>
            <person name="Hagos B."/>
            <person name="Hall J."/>
            <person name="Henson C."/>
            <person name="Hollinger A."/>
            <person name="Honan T."/>
            <person name="Huard M.D."/>
            <person name="Hughes L."/>
            <person name="Hurhula B."/>
            <person name="Husby M.E."/>
            <person name="Kamat A."/>
            <person name="Kanga B."/>
            <person name="Kashin S."/>
            <person name="Khazanovich D."/>
            <person name="Kisner P."/>
            <person name="Lance K."/>
            <person name="Lara M."/>
            <person name="Lee W."/>
            <person name="Lennon N."/>
            <person name="Letendre F."/>
            <person name="LeVine R."/>
            <person name="Lipovsky A."/>
            <person name="Liu X."/>
            <person name="Liu J."/>
            <person name="Liu S."/>
            <person name="Lokyitsang T."/>
            <person name="Lokyitsang Y."/>
            <person name="Lubonja R."/>
            <person name="Lui A."/>
            <person name="MacDonald P."/>
            <person name="Magnisalis V."/>
            <person name="Maru K."/>
            <person name="Matthews C."/>
            <person name="McCusker W."/>
            <person name="McDonough S."/>
            <person name="Mehta T."/>
            <person name="Meldrim J."/>
            <person name="Meneus L."/>
            <person name="Mihai O."/>
            <person name="Mihalev A."/>
            <person name="Mihova T."/>
            <person name="Mittelman R."/>
            <person name="Mlenga V."/>
            <person name="Montmayeur A."/>
            <person name="Mulrain L."/>
            <person name="Navidi A."/>
            <person name="Naylor J."/>
            <person name="Negash T."/>
            <person name="Nguyen T."/>
            <person name="Nguyen N."/>
            <person name="Nicol R."/>
            <person name="Norbu C."/>
            <person name="Norbu N."/>
            <person name="Novod N."/>
            <person name="O'Neill B."/>
            <person name="Osman S."/>
            <person name="Markiewicz E."/>
            <person name="Oyono O.L."/>
            <person name="Patti C."/>
            <person name="Phunkhang P."/>
            <person name="Pierre F."/>
            <person name="Priest M."/>
            <person name="Raghuraman S."/>
            <person name="Rege F."/>
            <person name="Reyes R."/>
            <person name="Rise C."/>
            <person name="Rogov P."/>
            <person name="Ross K."/>
            <person name="Ryan E."/>
            <person name="Settipalli S."/>
            <person name="Shea T."/>
            <person name="Sherpa N."/>
            <person name="Shi L."/>
            <person name="Shih D."/>
            <person name="Sparrow T."/>
            <person name="Spaulding J."/>
            <person name="Stalker J."/>
            <person name="Stange-Thomann N."/>
            <person name="Stavropoulos S."/>
            <person name="Stone C."/>
            <person name="Strader C."/>
            <person name="Tesfaye S."/>
            <person name="Thomson T."/>
            <person name="Thoulutsang Y."/>
            <person name="Thoulutsang D."/>
            <person name="Topham K."/>
            <person name="Topping I."/>
            <person name="Tsamla T."/>
            <person name="Vassiliev H."/>
            <person name="Vo A."/>
            <person name="Wangchuk T."/>
            <person name="Wangdi T."/>
            <person name="Weiand M."/>
            <person name="Wilkinson J."/>
            <person name="Wilson A."/>
            <person name="Yadav S."/>
            <person name="Young G."/>
            <person name="Yu Q."/>
            <person name="Zembek L."/>
            <person name="Zhong D."/>
            <person name="Zimmer A."/>
            <person name="Zwirko Z."/>
            <person name="Jaffe D.B."/>
            <person name="Alvarez P."/>
            <person name="Brockman W."/>
            <person name="Butler J."/>
            <person name="Chin C."/>
            <person name="Gnerre S."/>
            <person name="Grabherr M."/>
            <person name="Kleber M."/>
            <person name="Mauceli E."/>
            <person name="MacCallum I."/>
        </authorList>
    </citation>
    <scope>NUCLEOTIDE SEQUENCE [LARGE SCALE GENOMIC DNA]</scope>
    <source>
        <strain evidence="3">Tucson 14030-0811.24</strain>
    </source>
</reference>
<keyword evidence="3" id="KW-1185">Reference proteome</keyword>
<evidence type="ECO:0008006" key="4">
    <source>
        <dbReference type="Google" id="ProtNLM"/>
    </source>
</evidence>
<feature type="transmembrane region" description="Helical" evidence="1">
    <location>
        <begin position="106"/>
        <end position="123"/>
    </location>
</feature>
<keyword evidence="1" id="KW-0812">Transmembrane</keyword>
<dbReference type="EMBL" id="CH964154">
    <property type="protein sequence ID" value="KRF99095.1"/>
    <property type="molecule type" value="Genomic_DNA"/>
</dbReference>
<dbReference type="AlphaFoldDB" id="A0A0Q9X466"/>
<dbReference type="InParanoid" id="A0A0Q9X466"/>
<feature type="transmembrane region" description="Helical" evidence="1">
    <location>
        <begin position="74"/>
        <end position="94"/>
    </location>
</feature>
<evidence type="ECO:0000256" key="1">
    <source>
        <dbReference type="SAM" id="Phobius"/>
    </source>
</evidence>
<protein>
    <recommendedName>
        <fullName evidence="4">MARVEL domain-containing protein</fullName>
    </recommendedName>
</protein>
<sequence>MIYADNCCCCIELRCGCILIAIIDVLIRGVDRFFVDPDTWMGFVSLVVSGSYAICCLLLLLGAVLYVRFLLLPYMLVALIRLFTLIWLAIYVIMEDDFYDYVVFDAFQAVLGLYFFLVVYSFYDRLSNEI</sequence>
<keyword evidence="1" id="KW-0472">Membrane</keyword>
<organism evidence="2 3">
    <name type="scientific">Drosophila willistoni</name>
    <name type="common">Fruit fly</name>
    <dbReference type="NCBI Taxonomy" id="7260"/>
    <lineage>
        <taxon>Eukaryota</taxon>
        <taxon>Metazoa</taxon>
        <taxon>Ecdysozoa</taxon>
        <taxon>Arthropoda</taxon>
        <taxon>Hexapoda</taxon>
        <taxon>Insecta</taxon>
        <taxon>Pterygota</taxon>
        <taxon>Neoptera</taxon>
        <taxon>Endopterygota</taxon>
        <taxon>Diptera</taxon>
        <taxon>Brachycera</taxon>
        <taxon>Muscomorpha</taxon>
        <taxon>Ephydroidea</taxon>
        <taxon>Drosophilidae</taxon>
        <taxon>Drosophila</taxon>
        <taxon>Sophophora</taxon>
    </lineage>
</organism>
<keyword evidence="1" id="KW-1133">Transmembrane helix</keyword>